<evidence type="ECO:0000313" key="8">
    <source>
        <dbReference type="EMBL" id="KAF2075223.1"/>
    </source>
</evidence>
<keyword evidence="9" id="KW-1185">Reference proteome</keyword>
<dbReference type="Proteomes" id="UP000695562">
    <property type="component" value="Unassembled WGS sequence"/>
</dbReference>
<dbReference type="Gene3D" id="3.90.1150.10">
    <property type="entry name" value="Aspartate Aminotransferase, domain 1"/>
    <property type="match status" value="1"/>
</dbReference>
<name>A0A8J4V170_9MYCE</name>
<evidence type="ECO:0000259" key="7">
    <source>
        <dbReference type="Pfam" id="PF00155"/>
    </source>
</evidence>
<dbReference type="GO" id="GO:0008483">
    <property type="term" value="F:transaminase activity"/>
    <property type="evidence" value="ECO:0007669"/>
    <property type="project" value="UniProtKB-KW"/>
</dbReference>
<comment type="caution">
    <text evidence="8">The sequence shown here is derived from an EMBL/GenBank/DDBJ whole genome shotgun (WGS) entry which is preliminary data.</text>
</comment>
<dbReference type="GO" id="GO:0042853">
    <property type="term" value="P:L-alanine catabolic process"/>
    <property type="evidence" value="ECO:0007669"/>
    <property type="project" value="UniProtKB-UniPathway"/>
</dbReference>
<keyword evidence="3" id="KW-0032">Aminotransferase</keyword>
<keyword evidence="5" id="KW-0663">Pyridoxal phosphate</keyword>
<dbReference type="InterPro" id="IPR004839">
    <property type="entry name" value="Aminotransferase_I/II_large"/>
</dbReference>
<dbReference type="SUPFAM" id="SSF53383">
    <property type="entry name" value="PLP-dependent transferases"/>
    <property type="match status" value="1"/>
</dbReference>
<dbReference type="PANTHER" id="PTHR11751:SF29">
    <property type="entry name" value="ALANINE TRANSAMINASE"/>
    <property type="match status" value="1"/>
</dbReference>
<dbReference type="FunFam" id="3.40.640.10:FF:000012">
    <property type="entry name" value="alanine aminotransferase 2"/>
    <property type="match status" value="1"/>
</dbReference>
<organism evidence="8 9">
    <name type="scientific">Polysphondylium violaceum</name>
    <dbReference type="NCBI Taxonomy" id="133409"/>
    <lineage>
        <taxon>Eukaryota</taxon>
        <taxon>Amoebozoa</taxon>
        <taxon>Evosea</taxon>
        <taxon>Eumycetozoa</taxon>
        <taxon>Dictyostelia</taxon>
        <taxon>Dictyosteliales</taxon>
        <taxon>Dictyosteliaceae</taxon>
        <taxon>Polysphondylium</taxon>
    </lineage>
</organism>
<proteinExistence type="inferred from homology"/>
<dbReference type="CDD" id="cd00609">
    <property type="entry name" value="AAT_like"/>
    <property type="match status" value="1"/>
</dbReference>
<comment type="cofactor">
    <cofactor evidence="1">
        <name>pyridoxal 5'-phosphate</name>
        <dbReference type="ChEBI" id="CHEBI:597326"/>
    </cofactor>
</comment>
<comment type="subunit">
    <text evidence="2">Homodimer.</text>
</comment>
<dbReference type="Gene3D" id="1.10.287.1970">
    <property type="match status" value="1"/>
</dbReference>
<dbReference type="AlphaFoldDB" id="A0A8J4V170"/>
<evidence type="ECO:0000256" key="4">
    <source>
        <dbReference type="ARBA" id="ARBA00022679"/>
    </source>
</evidence>
<evidence type="ECO:0000256" key="6">
    <source>
        <dbReference type="ARBA" id="ARBA00025785"/>
    </source>
</evidence>
<protein>
    <recommendedName>
        <fullName evidence="7">Aminotransferase class I/classII large domain-containing protein</fullName>
    </recommendedName>
</protein>
<feature type="domain" description="Aminotransferase class I/classII large" evidence="7">
    <location>
        <begin position="151"/>
        <end position="528"/>
    </location>
</feature>
<comment type="similarity">
    <text evidence="6">Belongs to the class-I pyridoxal-phosphate-dependent aminotransferase family. Alanine aminotransferase subfamily.</text>
</comment>
<dbReference type="Gene3D" id="3.40.640.10">
    <property type="entry name" value="Type I PLP-dependent aspartate aminotransferase-like (Major domain)"/>
    <property type="match status" value="1"/>
</dbReference>
<evidence type="ECO:0000313" key="9">
    <source>
        <dbReference type="Proteomes" id="UP000695562"/>
    </source>
</evidence>
<dbReference type="OrthoDB" id="1732682at2759"/>
<keyword evidence="4" id="KW-0808">Transferase</keyword>
<dbReference type="InterPro" id="IPR015421">
    <property type="entry name" value="PyrdxlP-dep_Trfase_major"/>
</dbReference>
<dbReference type="InterPro" id="IPR015424">
    <property type="entry name" value="PyrdxlP-dep_Trfase"/>
</dbReference>
<dbReference type="Pfam" id="PF00155">
    <property type="entry name" value="Aminotran_1_2"/>
    <property type="match status" value="1"/>
</dbReference>
<dbReference type="EMBL" id="AJWJ01000109">
    <property type="protein sequence ID" value="KAF2075223.1"/>
    <property type="molecule type" value="Genomic_DNA"/>
</dbReference>
<gene>
    <name evidence="8" type="ORF">CYY_003484</name>
</gene>
<dbReference type="FunFam" id="1.10.287.1970:FF:000001">
    <property type="entry name" value="Alanine aminotransferase 2"/>
    <property type="match status" value="1"/>
</dbReference>
<dbReference type="InterPro" id="IPR045088">
    <property type="entry name" value="ALAT1/2-like"/>
</dbReference>
<dbReference type="GO" id="GO:0030170">
    <property type="term" value="F:pyridoxal phosphate binding"/>
    <property type="evidence" value="ECO:0007669"/>
    <property type="project" value="InterPro"/>
</dbReference>
<evidence type="ECO:0000256" key="5">
    <source>
        <dbReference type="ARBA" id="ARBA00022898"/>
    </source>
</evidence>
<dbReference type="FunFam" id="3.90.1150.10:FF:000010">
    <property type="entry name" value="Alanine aminotransferase 2"/>
    <property type="match status" value="1"/>
</dbReference>
<evidence type="ECO:0000256" key="2">
    <source>
        <dbReference type="ARBA" id="ARBA00011738"/>
    </source>
</evidence>
<reference evidence="8" key="1">
    <citation type="submission" date="2020-01" db="EMBL/GenBank/DDBJ databases">
        <title>Development of genomics and gene disruption for Polysphondylium violaceum indicates a role for the polyketide synthase stlB in stalk morphogenesis.</title>
        <authorList>
            <person name="Narita B."/>
            <person name="Kawabe Y."/>
            <person name="Kin K."/>
            <person name="Saito T."/>
            <person name="Gibbs R."/>
            <person name="Kuspa A."/>
            <person name="Muzny D."/>
            <person name="Queller D."/>
            <person name="Richards S."/>
            <person name="Strassman J."/>
            <person name="Sucgang R."/>
            <person name="Worley K."/>
            <person name="Schaap P."/>
        </authorList>
    </citation>
    <scope>NUCLEOTIDE SEQUENCE</scope>
    <source>
        <strain evidence="8">QSvi11</strain>
    </source>
</reference>
<dbReference type="UniPathway" id="UPA00528">
    <property type="reaction ID" value="UER00586"/>
</dbReference>
<dbReference type="InterPro" id="IPR015422">
    <property type="entry name" value="PyrdxlP-dep_Trfase_small"/>
</dbReference>
<evidence type="ECO:0000256" key="1">
    <source>
        <dbReference type="ARBA" id="ARBA00001933"/>
    </source>
</evidence>
<accession>A0A8J4V170</accession>
<evidence type="ECO:0000256" key="3">
    <source>
        <dbReference type="ARBA" id="ARBA00022576"/>
    </source>
</evidence>
<sequence>MFKRSLVLLSTTTTTNTTKIVNPAAAATANATFNQISQKKKKTSKKQQQIFNMATSKKFMTLDTICPNVKSAQYAVRGELVIRAEALSHTLQKQKAEGSKLLPFDEIVYCNIGNPQQLKQKPLTYFRQVLSLVECPELLDNPYLDKIFPADVIGRAKQILSSINFTTGAYSSSQGIPLVLKSVAEFIERRDGHPADPNNIFLTDGASVGVQRILKLLIKDRSDGILIPIPQYPLYSATIELYNGSQLGYLLNEEKNWGLEVSELEKSYKEALAKGITPRALVIINPGNPTGQCLDRKNMEEIVEFCHKNRLVLLADEVYQENVYVKETKPFISFKKVVKEMGGDYADLEMVSFHSVSKGFVGECGKRGGYMEINGIESDIKAEIYKLASIGLCPNVTGQLVVDLMVRPPAKGEPSHDLYVKERDNIYDSLKARALLLNKALNSLEGVTCNPPEGAMYAFPQIRLPQKAVDEAKKNGKAPDAYYCIQLLEATGICVVPGSGFGQKDGTYHFRTTFLPSEEAIEGVCTKIADFHANFMNKYK</sequence>
<dbReference type="PANTHER" id="PTHR11751">
    <property type="entry name" value="ALANINE AMINOTRANSFERASE"/>
    <property type="match status" value="1"/>
</dbReference>